<dbReference type="OrthoDB" id="2206921at2759"/>
<name>A0A367KH91_RHIST</name>
<proteinExistence type="predicted"/>
<organism evidence="1 2">
    <name type="scientific">Rhizopus stolonifer</name>
    <name type="common">Rhizopus nigricans</name>
    <dbReference type="NCBI Taxonomy" id="4846"/>
    <lineage>
        <taxon>Eukaryota</taxon>
        <taxon>Fungi</taxon>
        <taxon>Fungi incertae sedis</taxon>
        <taxon>Mucoromycota</taxon>
        <taxon>Mucoromycotina</taxon>
        <taxon>Mucoromycetes</taxon>
        <taxon>Mucorales</taxon>
        <taxon>Mucorineae</taxon>
        <taxon>Rhizopodaceae</taxon>
        <taxon>Rhizopus</taxon>
    </lineage>
</organism>
<comment type="caution">
    <text evidence="1">The sequence shown here is derived from an EMBL/GenBank/DDBJ whole genome shotgun (WGS) entry which is preliminary data.</text>
</comment>
<dbReference type="AlphaFoldDB" id="A0A367KH91"/>
<evidence type="ECO:0000313" key="2">
    <source>
        <dbReference type="Proteomes" id="UP000253551"/>
    </source>
</evidence>
<gene>
    <name evidence="1" type="ORF">CU098_009027</name>
</gene>
<sequence>MTKSKQATFYQRIISASHFMTRKSEPQTFETVHCDDDQVTLCEKPKVVYEYDVDQRTETIPKQTRNTAVLIVLSPNALTAGTIARQRRKSQKSMCNAS</sequence>
<keyword evidence="2" id="KW-1185">Reference proteome</keyword>
<accession>A0A367KH91</accession>
<evidence type="ECO:0000313" key="1">
    <source>
        <dbReference type="EMBL" id="RCI01584.1"/>
    </source>
</evidence>
<dbReference type="Proteomes" id="UP000253551">
    <property type="component" value="Unassembled WGS sequence"/>
</dbReference>
<protein>
    <submittedName>
        <fullName evidence="1">Uncharacterized protein</fullName>
    </submittedName>
</protein>
<reference evidence="1 2" key="1">
    <citation type="journal article" date="2018" name="G3 (Bethesda)">
        <title>Phylogenetic and Phylogenomic Definition of Rhizopus Species.</title>
        <authorList>
            <person name="Gryganskyi A.P."/>
            <person name="Golan J."/>
            <person name="Dolatabadi S."/>
            <person name="Mondo S."/>
            <person name="Robb S."/>
            <person name="Idnurm A."/>
            <person name="Muszewska A."/>
            <person name="Steczkiewicz K."/>
            <person name="Masonjones S."/>
            <person name="Liao H.L."/>
            <person name="Gajdeczka M.T."/>
            <person name="Anike F."/>
            <person name="Vuek A."/>
            <person name="Anishchenko I.M."/>
            <person name="Voigt K."/>
            <person name="de Hoog G.S."/>
            <person name="Smith M.E."/>
            <person name="Heitman J."/>
            <person name="Vilgalys R."/>
            <person name="Stajich J.E."/>
        </authorList>
    </citation>
    <scope>NUCLEOTIDE SEQUENCE [LARGE SCALE GENOMIC DNA]</scope>
    <source>
        <strain evidence="1 2">LSU 92-RS-03</strain>
    </source>
</reference>
<dbReference type="EMBL" id="PJQM01001728">
    <property type="protein sequence ID" value="RCI01584.1"/>
    <property type="molecule type" value="Genomic_DNA"/>
</dbReference>